<feature type="domain" description="DUF317" evidence="2">
    <location>
        <begin position="162"/>
        <end position="213"/>
    </location>
</feature>
<reference evidence="3 4" key="1">
    <citation type="submission" date="2019-11" db="EMBL/GenBank/DDBJ databases">
        <title>Streptomyces typhae sp. nov., a novel endophytic actinomycete isolated from the root of cattail pollen (Typha angustifolia L.).</title>
        <authorList>
            <person name="Peng C."/>
        </authorList>
    </citation>
    <scope>NUCLEOTIDE SEQUENCE [LARGE SCALE GENOMIC DNA]</scope>
    <source>
        <strain evidence="4">p1417</strain>
    </source>
</reference>
<sequence>MPSDPFTHLDPDQQVKVLPRHLAGPGPLDLTTVWPFPKDWVVRQADDGAAFASSPCLRLFTTLAPDPDQPRKGTWTVTAHSAPFGPATWQVTFDATTPAELLHDFHTELTDLYLQDSSQDHLFQDHTPPHEAYALLLARGWGHEVKTDGTQLFRDPQSLGVVRHRYATPSTDTPLWSASGGHPGEPYWRARFTRGTPTTLVAAFTASLVSTEPASRAVKDIPLPTRHQLYVAATTPAQQTSVSTPLPASPPRPGPGRTR</sequence>
<evidence type="ECO:0000313" key="3">
    <source>
        <dbReference type="EMBL" id="MVO90262.1"/>
    </source>
</evidence>
<gene>
    <name evidence="3" type="ORF">GPA10_37315</name>
</gene>
<name>A0A6L6X8V6_9ACTN</name>
<comment type="caution">
    <text evidence="3">The sequence shown here is derived from an EMBL/GenBank/DDBJ whole genome shotgun (WGS) entry which is preliminary data.</text>
</comment>
<evidence type="ECO:0000259" key="2">
    <source>
        <dbReference type="Pfam" id="PF03771"/>
    </source>
</evidence>
<dbReference type="EMBL" id="WPNZ01000031">
    <property type="protein sequence ID" value="MVO90262.1"/>
    <property type="molecule type" value="Genomic_DNA"/>
</dbReference>
<organism evidence="3 4">
    <name type="scientific">Streptomyces typhae</name>
    <dbReference type="NCBI Taxonomy" id="2681492"/>
    <lineage>
        <taxon>Bacteria</taxon>
        <taxon>Bacillati</taxon>
        <taxon>Actinomycetota</taxon>
        <taxon>Actinomycetes</taxon>
        <taxon>Kitasatosporales</taxon>
        <taxon>Streptomycetaceae</taxon>
        <taxon>Streptomyces</taxon>
    </lineage>
</organism>
<evidence type="ECO:0000313" key="4">
    <source>
        <dbReference type="Proteomes" id="UP000483802"/>
    </source>
</evidence>
<proteinExistence type="predicted"/>
<feature type="domain" description="DUF317" evidence="2">
    <location>
        <begin position="54"/>
        <end position="112"/>
    </location>
</feature>
<feature type="region of interest" description="Disordered" evidence="1">
    <location>
        <begin position="235"/>
        <end position="259"/>
    </location>
</feature>
<keyword evidence="4" id="KW-1185">Reference proteome</keyword>
<dbReference type="Proteomes" id="UP000483802">
    <property type="component" value="Unassembled WGS sequence"/>
</dbReference>
<protein>
    <submittedName>
        <fullName evidence="3">DUF317 domain-containing protein</fullName>
    </submittedName>
</protein>
<dbReference type="Pfam" id="PF03771">
    <property type="entry name" value="SPDY"/>
    <property type="match status" value="2"/>
</dbReference>
<evidence type="ECO:0000256" key="1">
    <source>
        <dbReference type="SAM" id="MobiDB-lite"/>
    </source>
</evidence>
<dbReference type="AlphaFoldDB" id="A0A6L6X8V6"/>
<feature type="compositionally biased region" description="Pro residues" evidence="1">
    <location>
        <begin position="247"/>
        <end position="259"/>
    </location>
</feature>
<accession>A0A6L6X8V6</accession>
<dbReference type="InterPro" id="IPR005523">
    <property type="entry name" value="DUF317_SPDY"/>
</dbReference>